<reference evidence="10 11" key="1">
    <citation type="journal article" date="2019" name="Sci. Rep.">
        <title>Comparative genomics of chytrid fungi reveal insights into the obligate biotrophic and pathogenic lifestyle of Synchytrium endobioticum.</title>
        <authorList>
            <person name="van de Vossenberg B.T.L.H."/>
            <person name="Warris S."/>
            <person name="Nguyen H.D.T."/>
            <person name="van Gent-Pelzer M.P.E."/>
            <person name="Joly D.L."/>
            <person name="van de Geest H.C."/>
            <person name="Bonants P.J.M."/>
            <person name="Smith D.S."/>
            <person name="Levesque C.A."/>
            <person name="van der Lee T.A.J."/>
        </authorList>
    </citation>
    <scope>NUCLEOTIDE SEQUENCE [LARGE SCALE GENOMIC DNA]</scope>
    <source>
        <strain evidence="9 11">LEV6574</strain>
        <strain evidence="8 10">MB42</strain>
    </source>
</reference>
<dbReference type="InterPro" id="IPR038846">
    <property type="entry name" value="RPC9"/>
</dbReference>
<dbReference type="STRING" id="286115.A0A507D1G1"/>
<keyword evidence="4" id="KW-0240">DNA-directed RNA polymerase</keyword>
<organism evidence="8 10">
    <name type="scientific">Synchytrium endobioticum</name>
    <dbReference type="NCBI Taxonomy" id="286115"/>
    <lineage>
        <taxon>Eukaryota</taxon>
        <taxon>Fungi</taxon>
        <taxon>Fungi incertae sedis</taxon>
        <taxon>Chytridiomycota</taxon>
        <taxon>Chytridiomycota incertae sedis</taxon>
        <taxon>Chytridiomycetes</taxon>
        <taxon>Synchytriales</taxon>
        <taxon>Synchytriaceae</taxon>
        <taxon>Synchytrium</taxon>
    </lineage>
</organism>
<dbReference type="GO" id="GO:0000166">
    <property type="term" value="F:nucleotide binding"/>
    <property type="evidence" value="ECO:0007669"/>
    <property type="project" value="InterPro"/>
</dbReference>
<keyword evidence="10" id="KW-1185">Reference proteome</keyword>
<dbReference type="Proteomes" id="UP000317494">
    <property type="component" value="Unassembled WGS sequence"/>
</dbReference>
<evidence type="ECO:0000256" key="1">
    <source>
        <dbReference type="ARBA" id="ARBA00004123"/>
    </source>
</evidence>
<evidence type="ECO:0000256" key="3">
    <source>
        <dbReference type="ARBA" id="ARBA00016672"/>
    </source>
</evidence>
<protein>
    <recommendedName>
        <fullName evidence="3">DNA-directed RNA polymerase III subunit RPC9</fullName>
    </recommendedName>
</protein>
<dbReference type="InterPro" id="IPR005574">
    <property type="entry name" value="Rpb4/RPC9"/>
</dbReference>
<proteinExistence type="inferred from homology"/>
<dbReference type="EMBL" id="QEAM01000110">
    <property type="protein sequence ID" value="TPX46205.1"/>
    <property type="molecule type" value="Genomic_DNA"/>
</dbReference>
<comment type="subcellular location">
    <subcellularLocation>
        <location evidence="1">Nucleus</location>
    </subcellularLocation>
</comment>
<keyword evidence="6" id="KW-0539">Nucleus</keyword>
<accession>A0A507D1G1</accession>
<sequence>MTKTEPEGMVIEDAAEAMLSDFEAYEFLKKMRPHRQNKPEFSDLNIIERDVLHYLEDKPAASQKAEHVQQFTLSMSKFDLTKAELLQLVNWRPKDLLELAMFVSDLESRFTSDQHEEMLSIITSLLPPAPSLEVRQEI</sequence>
<evidence type="ECO:0000313" key="8">
    <source>
        <dbReference type="EMBL" id="TPX45276.1"/>
    </source>
</evidence>
<dbReference type="PANTHER" id="PTHR15561">
    <property type="entry name" value="CALCITONIN GENE-RELATED PEPTIDE-RECEPTOR COMPONENT PROTEIN"/>
    <property type="match status" value="1"/>
</dbReference>
<dbReference type="Pfam" id="PF03874">
    <property type="entry name" value="RNA_pol_Rpb4"/>
    <property type="match status" value="1"/>
</dbReference>
<dbReference type="EMBL" id="QEAN01000157">
    <property type="protein sequence ID" value="TPX45276.1"/>
    <property type="molecule type" value="Genomic_DNA"/>
</dbReference>
<dbReference type="InterPro" id="IPR010997">
    <property type="entry name" value="HRDC-like_sf"/>
</dbReference>
<dbReference type="Proteomes" id="UP000320475">
    <property type="component" value="Unassembled WGS sequence"/>
</dbReference>
<dbReference type="InterPro" id="IPR038324">
    <property type="entry name" value="Rpb4/RPC9_sf"/>
</dbReference>
<evidence type="ECO:0000256" key="5">
    <source>
        <dbReference type="ARBA" id="ARBA00023163"/>
    </source>
</evidence>
<evidence type="ECO:0000256" key="2">
    <source>
        <dbReference type="ARBA" id="ARBA00006898"/>
    </source>
</evidence>
<dbReference type="AlphaFoldDB" id="A0A507D1G1"/>
<feature type="domain" description="RNA polymerase Rpb4/RPC9 core" evidence="7">
    <location>
        <begin position="9"/>
        <end position="129"/>
    </location>
</feature>
<evidence type="ECO:0000256" key="6">
    <source>
        <dbReference type="ARBA" id="ARBA00023242"/>
    </source>
</evidence>
<dbReference type="Gene3D" id="1.20.1250.40">
    <property type="match status" value="1"/>
</dbReference>
<dbReference type="PANTHER" id="PTHR15561:SF0">
    <property type="entry name" value="DNA-DIRECTED RNA POLYMERASE III SUBUNIT RPC9"/>
    <property type="match status" value="1"/>
</dbReference>
<dbReference type="GO" id="GO:0006384">
    <property type="term" value="P:transcription initiation at RNA polymerase III promoter"/>
    <property type="evidence" value="ECO:0007669"/>
    <property type="project" value="InterPro"/>
</dbReference>
<gene>
    <name evidence="9" type="ORF">SeLEV6574_g03333</name>
    <name evidence="8" type="ORF">SeMB42_g04062</name>
</gene>
<evidence type="ECO:0000313" key="10">
    <source>
        <dbReference type="Proteomes" id="UP000317494"/>
    </source>
</evidence>
<dbReference type="SUPFAM" id="SSF47819">
    <property type="entry name" value="HRDC-like"/>
    <property type="match status" value="1"/>
</dbReference>
<comment type="similarity">
    <text evidence="2">Belongs to the eukaryotic RPC9 RNA polymerase subunit family.</text>
</comment>
<evidence type="ECO:0000313" key="9">
    <source>
        <dbReference type="EMBL" id="TPX46205.1"/>
    </source>
</evidence>
<dbReference type="VEuPathDB" id="FungiDB:SeMB42_g04062"/>
<evidence type="ECO:0000313" key="11">
    <source>
        <dbReference type="Proteomes" id="UP000320475"/>
    </source>
</evidence>
<evidence type="ECO:0000259" key="7">
    <source>
        <dbReference type="SMART" id="SM00657"/>
    </source>
</evidence>
<dbReference type="InterPro" id="IPR006590">
    <property type="entry name" value="RNA_pol_Rpb4/RPC9_core"/>
</dbReference>
<comment type="caution">
    <text evidence="8">The sequence shown here is derived from an EMBL/GenBank/DDBJ whole genome shotgun (WGS) entry which is preliminary data.</text>
</comment>
<dbReference type="OrthoDB" id="1746530at2759"/>
<keyword evidence="5" id="KW-0804">Transcription</keyword>
<evidence type="ECO:0000256" key="4">
    <source>
        <dbReference type="ARBA" id="ARBA00022478"/>
    </source>
</evidence>
<dbReference type="GO" id="GO:0005666">
    <property type="term" value="C:RNA polymerase III complex"/>
    <property type="evidence" value="ECO:0007669"/>
    <property type="project" value="InterPro"/>
</dbReference>
<dbReference type="SMART" id="SM00657">
    <property type="entry name" value="RPOL4c"/>
    <property type="match status" value="1"/>
</dbReference>
<name>A0A507D1G1_9FUNG</name>